<dbReference type="GeneID" id="57754621"/>
<dbReference type="GO" id="GO:0033389">
    <property type="term" value="P:putrescine biosynthetic process from arginine, via agmatine"/>
    <property type="evidence" value="ECO:0007669"/>
    <property type="project" value="TreeGrafter"/>
</dbReference>
<dbReference type="GO" id="GO:0008783">
    <property type="term" value="F:agmatinase activity"/>
    <property type="evidence" value="ECO:0007669"/>
    <property type="project" value="TreeGrafter"/>
</dbReference>
<dbReference type="PANTHER" id="PTHR11358">
    <property type="entry name" value="ARGINASE/AGMATINASE"/>
    <property type="match status" value="1"/>
</dbReference>
<feature type="binding site" evidence="5">
    <location>
        <position position="259"/>
    </location>
    <ligand>
        <name>Mn(2+)</name>
        <dbReference type="ChEBI" id="CHEBI:29035"/>
        <label>2</label>
    </ligand>
</feature>
<dbReference type="RefSeq" id="WP_039915611.1">
    <property type="nucleotide sequence ID" value="NZ_CP027018.1"/>
</dbReference>
<evidence type="ECO:0000256" key="2">
    <source>
        <dbReference type="ARBA" id="ARBA00022801"/>
    </source>
</evidence>
<dbReference type="CDD" id="cd09988">
    <property type="entry name" value="Formimidoylglutamase"/>
    <property type="match status" value="1"/>
</dbReference>
<keyword evidence="2 5" id="KW-0378">Hydrolase</keyword>
<evidence type="ECO:0000256" key="5">
    <source>
        <dbReference type="HAMAP-Rule" id="MF_00737"/>
    </source>
</evidence>
<keyword evidence="3 5" id="KW-0369">Histidine metabolism</keyword>
<feature type="binding site" evidence="5">
    <location>
        <position position="261"/>
    </location>
    <ligand>
        <name>Mn(2+)</name>
        <dbReference type="ChEBI" id="CHEBI:29035"/>
        <label>2</label>
    </ligand>
</feature>
<dbReference type="InterPro" id="IPR006035">
    <property type="entry name" value="Ureohydrolase"/>
</dbReference>
<dbReference type="GO" id="GO:0030145">
    <property type="term" value="F:manganese ion binding"/>
    <property type="evidence" value="ECO:0007669"/>
    <property type="project" value="UniProtKB-UniRule"/>
</dbReference>
<accession>A0AAE6M9M9</accession>
<feature type="binding site" evidence="5">
    <location>
        <position position="168"/>
    </location>
    <ligand>
        <name>Mn(2+)</name>
        <dbReference type="ChEBI" id="CHEBI:29035"/>
        <label>2</label>
    </ligand>
</feature>
<dbReference type="Gene3D" id="3.40.800.10">
    <property type="entry name" value="Ureohydrolase domain"/>
    <property type="match status" value="1"/>
</dbReference>
<feature type="binding site" evidence="5">
    <location>
        <position position="136"/>
    </location>
    <ligand>
        <name>Mn(2+)</name>
        <dbReference type="ChEBI" id="CHEBI:29035"/>
        <label>1</label>
    </ligand>
</feature>
<dbReference type="InterPro" id="IPR005923">
    <property type="entry name" value="HutG"/>
</dbReference>
<feature type="binding site" evidence="5">
    <location>
        <position position="170"/>
    </location>
    <ligand>
        <name>Mn(2+)</name>
        <dbReference type="ChEBI" id="CHEBI:29035"/>
        <label>1</label>
    </ligand>
</feature>
<feature type="binding site" evidence="5">
    <location>
        <position position="166"/>
    </location>
    <ligand>
        <name>Mn(2+)</name>
        <dbReference type="ChEBI" id="CHEBI:29035"/>
        <label>1</label>
    </ligand>
</feature>
<evidence type="ECO:0000313" key="9">
    <source>
        <dbReference type="Proteomes" id="UP000323594"/>
    </source>
</evidence>
<evidence type="ECO:0000313" key="8">
    <source>
        <dbReference type="EMBL" id="QEJ99512.1"/>
    </source>
</evidence>
<dbReference type="Proteomes" id="UP000323594">
    <property type="component" value="Chromosome"/>
</dbReference>
<reference evidence="8 9" key="1">
    <citation type="submission" date="2019-08" db="EMBL/GenBank/DDBJ databases">
        <authorList>
            <person name="Kuhnert P."/>
        </authorList>
    </citation>
    <scope>NUCLEOTIDE SEQUENCE [LARGE SCALE GENOMIC DNA]</scope>
    <source>
        <strain evidence="8 9">B36.5</strain>
    </source>
</reference>
<sequence length="334" mass="37636">MIRNYITEDLNSWTGRVDSVDDYDSFRWHQWIQILDLNDESLQPFDGTVGIGIIGFMCDYGINLNKGRVGAANGPKSIRRQLANLPCQFDKKLKLFDCGNVFIDDLSLREAQDSLAEAVDKILSLNLFPIVLGGGHETAFGHYLGLFKHFNECAEQKQKIGIINFDAHFDTRPYKETGASSGTMFRQIHDLNKENNLPFAYMVMGIQKHSNTNSLFKYADEVGIQYVLAKEIVHGDLYTQIEKLDEFLKAQDKIYVTICADVFSTSYAPGVSAPQPLGLDPEKLLVFLKHIFSFKKVVSFDIAEVSPRFDQDSTTASLAAALIYTVVMALDKYR</sequence>
<dbReference type="EMBL" id="CP042817">
    <property type="protein sequence ID" value="QEJ99512.1"/>
    <property type="molecule type" value="Genomic_DNA"/>
</dbReference>
<dbReference type="GO" id="GO:0050415">
    <property type="term" value="F:formimidoylglutamase activity"/>
    <property type="evidence" value="ECO:0007669"/>
    <property type="project" value="UniProtKB-UniRule"/>
</dbReference>
<dbReference type="PROSITE" id="PS51409">
    <property type="entry name" value="ARGINASE_2"/>
    <property type="match status" value="1"/>
</dbReference>
<evidence type="ECO:0000256" key="3">
    <source>
        <dbReference type="ARBA" id="ARBA00022808"/>
    </source>
</evidence>
<comment type="catalytic activity">
    <reaction evidence="5">
        <text>N-formimidoyl-L-glutamate + H2O = formamide + L-glutamate</text>
        <dbReference type="Rhea" id="RHEA:22492"/>
        <dbReference type="ChEBI" id="CHEBI:15377"/>
        <dbReference type="ChEBI" id="CHEBI:16397"/>
        <dbReference type="ChEBI" id="CHEBI:29985"/>
        <dbReference type="ChEBI" id="CHEBI:58928"/>
        <dbReference type="EC" id="3.5.3.8"/>
    </reaction>
</comment>
<evidence type="ECO:0000256" key="6">
    <source>
        <dbReference type="NCBIfam" id="TIGR01227"/>
    </source>
</evidence>
<keyword evidence="1 5" id="KW-0479">Metal-binding</keyword>
<evidence type="ECO:0000256" key="1">
    <source>
        <dbReference type="ARBA" id="ARBA00022723"/>
    </source>
</evidence>
<feature type="binding site" evidence="5">
    <location>
        <position position="259"/>
    </location>
    <ligand>
        <name>Mn(2+)</name>
        <dbReference type="ChEBI" id="CHEBI:29035"/>
        <label>1</label>
    </ligand>
</feature>
<gene>
    <name evidence="5 8" type="primary">hutG</name>
    <name evidence="8" type="ORF">FUT82_16940</name>
</gene>
<comment type="function">
    <text evidence="5">Catalyzes the conversion of N-formimidoyl-L-glutamate to L-glutamate and formamide.</text>
</comment>
<dbReference type="SUPFAM" id="SSF52768">
    <property type="entry name" value="Arginase/deacetylase"/>
    <property type="match status" value="1"/>
</dbReference>
<organism evidence="8 9">
    <name type="scientific">Treponema phagedenis</name>
    <dbReference type="NCBI Taxonomy" id="162"/>
    <lineage>
        <taxon>Bacteria</taxon>
        <taxon>Pseudomonadati</taxon>
        <taxon>Spirochaetota</taxon>
        <taxon>Spirochaetia</taxon>
        <taxon>Spirochaetales</taxon>
        <taxon>Treponemataceae</taxon>
        <taxon>Treponema</taxon>
    </lineage>
</organism>
<feature type="binding site" evidence="5">
    <location>
        <position position="166"/>
    </location>
    <ligand>
        <name>Mn(2+)</name>
        <dbReference type="ChEBI" id="CHEBI:29035"/>
        <label>2</label>
    </ligand>
</feature>
<comment type="pathway">
    <text evidence="5">Amino-acid degradation; L-histidine degradation into L-glutamate; L-glutamate from N-formimidoyl-L-glutamate (hydrolase route): step 1/1.</text>
</comment>
<dbReference type="GO" id="GO:0019556">
    <property type="term" value="P:L-histidine catabolic process to glutamate and formamide"/>
    <property type="evidence" value="ECO:0007669"/>
    <property type="project" value="UniProtKB-UniRule"/>
</dbReference>
<proteinExistence type="inferred from homology"/>
<name>A0AAE6M9M9_TREPH</name>
<dbReference type="HAMAP" id="MF_00737">
    <property type="entry name" value="Formimidoylglutam"/>
    <property type="match status" value="1"/>
</dbReference>
<comment type="similarity">
    <text evidence="5 7">Belongs to the arginase family.</text>
</comment>
<dbReference type="PANTHER" id="PTHR11358:SF35">
    <property type="entry name" value="FORMIMIDOYLGLUTAMASE"/>
    <property type="match status" value="1"/>
</dbReference>
<dbReference type="InterPro" id="IPR023696">
    <property type="entry name" value="Ureohydrolase_dom_sf"/>
</dbReference>
<protein>
    <recommendedName>
        <fullName evidence="5 6">Formimidoylglutamase</fullName>
        <ecNumber evidence="5 6">3.5.3.8</ecNumber>
    </recommendedName>
    <alternativeName>
        <fullName evidence="5">Formiminoglutamase</fullName>
    </alternativeName>
    <alternativeName>
        <fullName evidence="5">Formiminoglutamate hydrolase</fullName>
    </alternativeName>
</protein>
<dbReference type="AlphaFoldDB" id="A0AAE6M9M9"/>
<comment type="cofactor">
    <cofactor evidence="5">
        <name>Mn(2+)</name>
        <dbReference type="ChEBI" id="CHEBI:29035"/>
    </cofactor>
    <text evidence="5">Binds 2 manganese ions per subunit.</text>
</comment>
<evidence type="ECO:0000256" key="4">
    <source>
        <dbReference type="ARBA" id="ARBA00023211"/>
    </source>
</evidence>
<dbReference type="Pfam" id="PF00491">
    <property type="entry name" value="Arginase"/>
    <property type="match status" value="1"/>
</dbReference>
<dbReference type="NCBIfam" id="TIGR01227">
    <property type="entry name" value="hutG"/>
    <property type="match status" value="1"/>
</dbReference>
<evidence type="ECO:0000256" key="7">
    <source>
        <dbReference type="PROSITE-ProRule" id="PRU00742"/>
    </source>
</evidence>
<dbReference type="EC" id="3.5.3.8" evidence="5 6"/>
<keyword evidence="4 5" id="KW-0464">Manganese</keyword>